<dbReference type="InterPro" id="IPR036047">
    <property type="entry name" value="F-box-like_dom_sf"/>
</dbReference>
<dbReference type="Proteomes" id="UP001432027">
    <property type="component" value="Unassembled WGS sequence"/>
</dbReference>
<keyword evidence="3" id="KW-1185">Reference proteome</keyword>
<protein>
    <recommendedName>
        <fullName evidence="1">F-box domain-containing protein</fullName>
    </recommendedName>
</protein>
<name>A0AAV5TSE8_9BILA</name>
<evidence type="ECO:0000259" key="1">
    <source>
        <dbReference type="PROSITE" id="PS50181"/>
    </source>
</evidence>
<dbReference type="AlphaFoldDB" id="A0AAV5TSE8"/>
<dbReference type="EMBL" id="BTSX01000004">
    <property type="protein sequence ID" value="GMS97226.1"/>
    <property type="molecule type" value="Genomic_DNA"/>
</dbReference>
<feature type="domain" description="F-box" evidence="1">
    <location>
        <begin position="22"/>
        <end position="68"/>
    </location>
</feature>
<gene>
    <name evidence="2" type="ORF">PENTCL1PPCAC_19401</name>
</gene>
<sequence length="275" mass="31982">MSLSRPCSPFGEKSHNKGNGDYFPILALPTELISHSISFLSLKDRLRVAGVNKKLDAIELDSKYYVKFLLLENSASADFVRRIVHNASIGYMWINLHDLNESNREIFNLVKEFDIGDLHFGANAHDLLMEMMVDSFFADLTRTCKTMFLRECYNITADALLQLSEDMSNCSVDLWRMRIYRIHKEKIIAFLNHIGVFFREGKFYSNRVIEVYQLTHEDGNVIEYAIFNGSLEIFMDHDIFDTGLGQFKLELHRTRKSLEESKYSEGYARIEIYPE</sequence>
<accession>A0AAV5TSE8</accession>
<evidence type="ECO:0000313" key="2">
    <source>
        <dbReference type="EMBL" id="GMS97226.1"/>
    </source>
</evidence>
<organism evidence="2 3">
    <name type="scientific">Pristionchus entomophagus</name>
    <dbReference type="NCBI Taxonomy" id="358040"/>
    <lineage>
        <taxon>Eukaryota</taxon>
        <taxon>Metazoa</taxon>
        <taxon>Ecdysozoa</taxon>
        <taxon>Nematoda</taxon>
        <taxon>Chromadorea</taxon>
        <taxon>Rhabditida</taxon>
        <taxon>Rhabditina</taxon>
        <taxon>Diplogasteromorpha</taxon>
        <taxon>Diplogasteroidea</taxon>
        <taxon>Neodiplogasteridae</taxon>
        <taxon>Pristionchus</taxon>
    </lineage>
</organism>
<comment type="caution">
    <text evidence="2">The sequence shown here is derived from an EMBL/GenBank/DDBJ whole genome shotgun (WGS) entry which is preliminary data.</text>
</comment>
<dbReference type="PROSITE" id="PS50181">
    <property type="entry name" value="FBOX"/>
    <property type="match status" value="1"/>
</dbReference>
<proteinExistence type="predicted"/>
<dbReference type="InterPro" id="IPR001810">
    <property type="entry name" value="F-box_dom"/>
</dbReference>
<reference evidence="2" key="1">
    <citation type="submission" date="2023-10" db="EMBL/GenBank/DDBJ databases">
        <title>Genome assembly of Pristionchus species.</title>
        <authorList>
            <person name="Yoshida K."/>
            <person name="Sommer R.J."/>
        </authorList>
    </citation>
    <scope>NUCLEOTIDE SEQUENCE</scope>
    <source>
        <strain evidence="2">RS0144</strain>
    </source>
</reference>
<dbReference type="CDD" id="cd09917">
    <property type="entry name" value="F-box_SF"/>
    <property type="match status" value="1"/>
</dbReference>
<evidence type="ECO:0000313" key="3">
    <source>
        <dbReference type="Proteomes" id="UP001432027"/>
    </source>
</evidence>
<dbReference type="SUPFAM" id="SSF81383">
    <property type="entry name" value="F-box domain"/>
    <property type="match status" value="1"/>
</dbReference>